<feature type="binding site" evidence="4">
    <location>
        <position position="367"/>
    </location>
    <ligand>
        <name>S-adenosyl-L-methionine</name>
        <dbReference type="ChEBI" id="CHEBI:59789"/>
    </ligand>
</feature>
<reference evidence="7 8" key="1">
    <citation type="submission" date="2017-07" db="EMBL/GenBank/DDBJ databases">
        <title>Mechanisms for carbon and nitrogen cycling indicate functional differentiation within the Candidate Phyla Radiation.</title>
        <authorList>
            <person name="Danczak R.E."/>
            <person name="Johnston M.D."/>
            <person name="Kenah C."/>
            <person name="Slattery M."/>
            <person name="Wrighton K.C."/>
            <person name="Wilkins M.J."/>
        </authorList>
    </citation>
    <scope>NUCLEOTIDE SEQUENCE [LARGE SCALE GENOMIC DNA]</scope>
    <source>
        <strain evidence="7">Athens1014_28</strain>
    </source>
</reference>
<dbReference type="NCBIfam" id="TIGR00479">
    <property type="entry name" value="rumA"/>
    <property type="match status" value="1"/>
</dbReference>
<dbReference type="PROSITE" id="PS50926">
    <property type="entry name" value="TRAM"/>
    <property type="match status" value="1"/>
</dbReference>
<comment type="similarity">
    <text evidence="4">Belongs to the class I-like SAM-binding methyltransferase superfamily. RNA M5U methyltransferase family.</text>
</comment>
<dbReference type="InterPro" id="IPR010280">
    <property type="entry name" value="U5_MeTrfase_fam"/>
</dbReference>
<keyword evidence="1 4" id="KW-0489">Methyltransferase</keyword>
<evidence type="ECO:0000259" key="6">
    <source>
        <dbReference type="PROSITE" id="PS50926"/>
    </source>
</evidence>
<feature type="active site" evidence="5">
    <location>
        <position position="394"/>
    </location>
</feature>
<evidence type="ECO:0000256" key="1">
    <source>
        <dbReference type="ARBA" id="ARBA00022603"/>
    </source>
</evidence>
<keyword evidence="2 4" id="KW-0808">Transferase</keyword>
<dbReference type="SUPFAM" id="SSF53335">
    <property type="entry name" value="S-adenosyl-L-methionine-dependent methyltransferases"/>
    <property type="match status" value="1"/>
</dbReference>
<gene>
    <name evidence="7" type="ORF">Athens101428_160</name>
</gene>
<dbReference type="InterPro" id="IPR002792">
    <property type="entry name" value="TRAM_dom"/>
</dbReference>
<dbReference type="Gene3D" id="2.40.50.140">
    <property type="entry name" value="Nucleic acid-binding proteins"/>
    <property type="match status" value="1"/>
</dbReference>
<feature type="binding site" evidence="4">
    <location>
        <position position="323"/>
    </location>
    <ligand>
        <name>S-adenosyl-L-methionine</name>
        <dbReference type="ChEBI" id="CHEBI:59789"/>
    </ligand>
</feature>
<name>A0A554LQD3_9BACT</name>
<comment type="caution">
    <text evidence="7">The sequence shown here is derived from an EMBL/GenBank/DDBJ whole genome shotgun (WGS) entry which is preliminary data.</text>
</comment>
<dbReference type="AlphaFoldDB" id="A0A554LQD3"/>
<dbReference type="SUPFAM" id="SSF50249">
    <property type="entry name" value="Nucleic acid-binding proteins"/>
    <property type="match status" value="1"/>
</dbReference>
<organism evidence="7 8">
    <name type="scientific">Candidatus Berkelbacteria bacterium Athens1014_28</name>
    <dbReference type="NCBI Taxonomy" id="2017145"/>
    <lineage>
        <taxon>Bacteria</taxon>
        <taxon>Candidatus Berkelbacteria</taxon>
    </lineage>
</organism>
<dbReference type="InterPro" id="IPR030391">
    <property type="entry name" value="MeTrfase_TrmA_CS"/>
</dbReference>
<evidence type="ECO:0000313" key="7">
    <source>
        <dbReference type="EMBL" id="TSC94819.1"/>
    </source>
</evidence>
<dbReference type="CDD" id="cd02440">
    <property type="entry name" value="AdoMet_MTases"/>
    <property type="match status" value="1"/>
</dbReference>
<feature type="binding site" evidence="4">
    <location>
        <position position="273"/>
    </location>
    <ligand>
        <name>S-adenosyl-L-methionine</name>
        <dbReference type="ChEBI" id="CHEBI:59789"/>
    </ligand>
</feature>
<keyword evidence="3 4" id="KW-0949">S-adenosyl-L-methionine</keyword>
<dbReference type="Pfam" id="PF05958">
    <property type="entry name" value="tRNA_U5-meth_tr"/>
    <property type="match status" value="1"/>
</dbReference>
<dbReference type="GO" id="GO:0070475">
    <property type="term" value="P:rRNA base methylation"/>
    <property type="evidence" value="ECO:0007669"/>
    <property type="project" value="TreeGrafter"/>
</dbReference>
<feature type="domain" description="TRAM" evidence="6">
    <location>
        <begin position="1"/>
        <end position="60"/>
    </location>
</feature>
<dbReference type="FunFam" id="3.40.50.150:FF:000009">
    <property type="entry name" value="23S rRNA (Uracil(1939)-C(5))-methyltransferase RlmD"/>
    <property type="match status" value="1"/>
</dbReference>
<evidence type="ECO:0000313" key="8">
    <source>
        <dbReference type="Proteomes" id="UP000316495"/>
    </source>
</evidence>
<evidence type="ECO:0000256" key="5">
    <source>
        <dbReference type="PROSITE-ProRule" id="PRU10015"/>
    </source>
</evidence>
<evidence type="ECO:0000256" key="2">
    <source>
        <dbReference type="ARBA" id="ARBA00022679"/>
    </source>
</evidence>
<dbReference type="EMBL" id="VMGN01000006">
    <property type="protein sequence ID" value="TSC94819.1"/>
    <property type="molecule type" value="Genomic_DNA"/>
</dbReference>
<dbReference type="PROSITE" id="PS51687">
    <property type="entry name" value="SAM_MT_RNA_M5U"/>
    <property type="match status" value="1"/>
</dbReference>
<evidence type="ECO:0000256" key="3">
    <source>
        <dbReference type="ARBA" id="ARBA00022691"/>
    </source>
</evidence>
<feature type="active site" description="Nucleophile" evidence="4">
    <location>
        <position position="394"/>
    </location>
</feature>
<dbReference type="PANTHER" id="PTHR11061">
    <property type="entry name" value="RNA M5U METHYLTRANSFERASE"/>
    <property type="match status" value="1"/>
</dbReference>
<dbReference type="PROSITE" id="PS01230">
    <property type="entry name" value="TRMA_1"/>
    <property type="match status" value="1"/>
</dbReference>
<feature type="binding site" evidence="4">
    <location>
        <position position="302"/>
    </location>
    <ligand>
        <name>S-adenosyl-L-methionine</name>
        <dbReference type="ChEBI" id="CHEBI:59789"/>
    </ligand>
</feature>
<dbReference type="Gene3D" id="2.40.50.1070">
    <property type="match status" value="1"/>
</dbReference>
<accession>A0A554LQD3</accession>
<dbReference type="PANTHER" id="PTHR11061:SF30">
    <property type="entry name" value="TRNA (URACIL(54)-C(5))-METHYLTRANSFERASE"/>
    <property type="match status" value="1"/>
</dbReference>
<protein>
    <submittedName>
        <fullName evidence="7">23S rRNA (Uracil-5-)-methyltransferase RumA</fullName>
    </submittedName>
</protein>
<dbReference type="Gene3D" id="3.40.50.150">
    <property type="entry name" value="Vaccinia Virus protein VP39"/>
    <property type="match status" value="1"/>
</dbReference>
<dbReference type="InterPro" id="IPR029063">
    <property type="entry name" value="SAM-dependent_MTases_sf"/>
</dbReference>
<evidence type="ECO:0000256" key="4">
    <source>
        <dbReference type="PROSITE-ProRule" id="PRU01024"/>
    </source>
</evidence>
<dbReference type="GO" id="GO:0070041">
    <property type="term" value="F:rRNA (uridine-C5-)-methyltransferase activity"/>
    <property type="evidence" value="ECO:0007669"/>
    <property type="project" value="TreeGrafter"/>
</dbReference>
<proteinExistence type="inferred from homology"/>
<dbReference type="Proteomes" id="UP000316495">
    <property type="component" value="Unassembled WGS sequence"/>
</dbReference>
<dbReference type="InterPro" id="IPR030390">
    <property type="entry name" value="MeTrfase_TrmA_AS"/>
</dbReference>
<dbReference type="PROSITE" id="PS01231">
    <property type="entry name" value="TRMA_2"/>
    <property type="match status" value="1"/>
</dbReference>
<sequence length="438" mass="50266">MIVKIEKLVCDGYGLGRISDKDAGEKSGKVFLIKKALPEDIVEVKIVSEKKNLIFGKIKNIISPSKFRINAKCSHFENCGGCDLQNTSYENQLKFKDEIIMEIFAPTKIFARPEKIIPASKNELYYRNSIRYFFQVQNGKINFARHDFFDKNLLKIDRCFLQSEKNFEILELLKNILNNSLESKNSLWQLKIREGKYTSQIMIEIITSDENLPAEKEIVESLKIIPEIKSIYQTIAPYKSLKKMRRRLLFGSLVVLEKVGPFTFQISPESFFQTNSCGVKTLYDVIKKFAEVKINDKVLDLFCGTGTIGIYLSTLAKKVVGIEIVPEAIRDANDNAKINKIKNIKFVCSDINNLTIRQFSNHTIIVDPPRAGLTKKLIDDLSKVNFKRLIYVSCNPMTFVRDLKLFESRGVIAEKIQPVDMFPQTHHIEIVGLLRKKF</sequence>
<dbReference type="InterPro" id="IPR012340">
    <property type="entry name" value="NA-bd_OB-fold"/>
</dbReference>